<dbReference type="InterPro" id="IPR001647">
    <property type="entry name" value="HTH_TetR"/>
</dbReference>
<evidence type="ECO:0000313" key="3">
    <source>
        <dbReference type="EMBL" id="RVU28035.1"/>
    </source>
</evidence>
<dbReference type="EMBL" id="RZYA01000002">
    <property type="protein sequence ID" value="RVU28035.1"/>
    <property type="molecule type" value="Genomic_DNA"/>
</dbReference>
<dbReference type="GO" id="GO:0003700">
    <property type="term" value="F:DNA-binding transcription factor activity"/>
    <property type="evidence" value="ECO:0007669"/>
    <property type="project" value="TreeGrafter"/>
</dbReference>
<dbReference type="SUPFAM" id="SSF46689">
    <property type="entry name" value="Homeodomain-like"/>
    <property type="match status" value="1"/>
</dbReference>
<dbReference type="OrthoDB" id="2356263at2"/>
<evidence type="ECO:0000259" key="2">
    <source>
        <dbReference type="Pfam" id="PF00440"/>
    </source>
</evidence>
<keyword evidence="1" id="KW-0238">DNA-binding</keyword>
<dbReference type="InterPro" id="IPR050109">
    <property type="entry name" value="HTH-type_TetR-like_transc_reg"/>
</dbReference>
<dbReference type="GO" id="GO:0000976">
    <property type="term" value="F:transcription cis-regulatory region binding"/>
    <property type="evidence" value="ECO:0007669"/>
    <property type="project" value="TreeGrafter"/>
</dbReference>
<sequence>MIGVAENSDTRVRLIEVSERLFAERGINAVSLREIAAAAGQRNTSAVAYHFGTKRALVDAVYEHRLTPTTCRQLRMLESLDAQGRGKDLRSLAEVLVRPMVERLGSPEHPSWFLRFVANALYVEEIAPFDLSAQEWTRGLHLIRTRIEDCLRDLPEEIRADRWDFFIGLLLHTLAQRERLLQARGAGAQDRPSQSLLAADLVDAGLAVLTAEVSPATRRVLDSSPR</sequence>
<protein>
    <submittedName>
        <fullName evidence="3">TetR/AcrR family transcriptional regulator</fullName>
    </submittedName>
</protein>
<comment type="caution">
    <text evidence="3">The sequence shown here is derived from an EMBL/GenBank/DDBJ whole genome shotgun (WGS) entry which is preliminary data.</text>
</comment>
<evidence type="ECO:0000256" key="1">
    <source>
        <dbReference type="ARBA" id="ARBA00023125"/>
    </source>
</evidence>
<feature type="domain" description="HTH tetR-type" evidence="2">
    <location>
        <begin position="14"/>
        <end position="61"/>
    </location>
</feature>
<evidence type="ECO:0000313" key="4">
    <source>
        <dbReference type="Proteomes" id="UP000283128"/>
    </source>
</evidence>
<proteinExistence type="predicted"/>
<gene>
    <name evidence="3" type="ORF">EOT10_07165</name>
</gene>
<keyword evidence="4" id="KW-1185">Reference proteome</keyword>
<dbReference type="Pfam" id="PF00440">
    <property type="entry name" value="TetR_N"/>
    <property type="match status" value="1"/>
</dbReference>
<organism evidence="3 4">
    <name type="scientific">Streptomyces antnestii</name>
    <dbReference type="NCBI Taxonomy" id="2494256"/>
    <lineage>
        <taxon>Bacteria</taxon>
        <taxon>Bacillati</taxon>
        <taxon>Actinomycetota</taxon>
        <taxon>Actinomycetes</taxon>
        <taxon>Kitasatosporales</taxon>
        <taxon>Streptomycetaceae</taxon>
        <taxon>Streptomyces</taxon>
    </lineage>
</organism>
<dbReference type="AlphaFoldDB" id="A0A437Q0N6"/>
<dbReference type="PANTHER" id="PTHR30055">
    <property type="entry name" value="HTH-TYPE TRANSCRIPTIONAL REGULATOR RUTR"/>
    <property type="match status" value="1"/>
</dbReference>
<dbReference type="Proteomes" id="UP000283128">
    <property type="component" value="Unassembled WGS sequence"/>
</dbReference>
<reference evidence="3 4" key="1">
    <citation type="submission" date="2019-01" db="EMBL/GenBank/DDBJ databases">
        <title>Genome sequences of Streptomyces and Rhizobium isolates collected from root and soil.</title>
        <authorList>
            <person name="Chhettri S."/>
            <person name="Sevigny J.L."/>
            <person name="Sen A."/>
            <person name="Ennis N."/>
            <person name="Tisa L."/>
        </authorList>
    </citation>
    <scope>NUCLEOTIDE SEQUENCE [LARGE SCALE GENOMIC DNA]</scope>
    <source>
        <strain evidence="3 4">San01</strain>
    </source>
</reference>
<dbReference type="Gene3D" id="1.10.357.10">
    <property type="entry name" value="Tetracycline Repressor, domain 2"/>
    <property type="match status" value="1"/>
</dbReference>
<name>A0A437Q0N6_9ACTN</name>
<dbReference type="InterPro" id="IPR009057">
    <property type="entry name" value="Homeodomain-like_sf"/>
</dbReference>
<dbReference type="PANTHER" id="PTHR30055:SF181">
    <property type="entry name" value="BLR6905 PROTEIN"/>
    <property type="match status" value="1"/>
</dbReference>
<accession>A0A437Q0N6</accession>